<reference evidence="1" key="1">
    <citation type="journal article" date="2020" name="mSystems">
        <title>Genome- and Community-Level Interaction Insights into Carbon Utilization and Element Cycling Functions of Hydrothermarchaeota in Hydrothermal Sediment.</title>
        <authorList>
            <person name="Zhou Z."/>
            <person name="Liu Y."/>
            <person name="Xu W."/>
            <person name="Pan J."/>
            <person name="Luo Z.H."/>
            <person name="Li M."/>
        </authorList>
    </citation>
    <scope>NUCLEOTIDE SEQUENCE [LARGE SCALE GENOMIC DNA]</scope>
    <source>
        <strain evidence="1">HyVt-505</strain>
    </source>
</reference>
<proteinExistence type="predicted"/>
<dbReference type="PANTHER" id="PTHR12526">
    <property type="entry name" value="GLYCOSYLTRANSFERASE"/>
    <property type="match status" value="1"/>
</dbReference>
<evidence type="ECO:0000313" key="1">
    <source>
        <dbReference type="EMBL" id="HHJ81132.1"/>
    </source>
</evidence>
<dbReference type="Gene3D" id="3.40.50.2000">
    <property type="entry name" value="Glycogen Phosphorylase B"/>
    <property type="match status" value="2"/>
</dbReference>
<dbReference type="NCBIfam" id="TIGR03087">
    <property type="entry name" value="stp1"/>
    <property type="match status" value="1"/>
</dbReference>
<dbReference type="CDD" id="cd03801">
    <property type="entry name" value="GT4_PimA-like"/>
    <property type="match status" value="1"/>
</dbReference>
<dbReference type="Pfam" id="PF13692">
    <property type="entry name" value="Glyco_trans_1_4"/>
    <property type="match status" value="1"/>
</dbReference>
<dbReference type="InterPro" id="IPR017521">
    <property type="entry name" value="Sugar_tfrase_PEP-CTERM_Stp1"/>
</dbReference>
<dbReference type="Proteomes" id="UP000885832">
    <property type="component" value="Unassembled WGS sequence"/>
</dbReference>
<comment type="caution">
    <text evidence="1">The sequence shown here is derived from an EMBL/GenBank/DDBJ whole genome shotgun (WGS) entry which is preliminary data.</text>
</comment>
<accession>A0A832J9W0</accession>
<organism evidence="1">
    <name type="scientific">Candidatus Tenderia electrophaga</name>
    <dbReference type="NCBI Taxonomy" id="1748243"/>
    <lineage>
        <taxon>Bacteria</taxon>
        <taxon>Pseudomonadati</taxon>
        <taxon>Pseudomonadota</taxon>
        <taxon>Gammaproteobacteria</taxon>
        <taxon>Candidatus Tenderiales</taxon>
        <taxon>Candidatus Tenderiaceae</taxon>
        <taxon>Candidatus Tenderia</taxon>
    </lineage>
</organism>
<sequence length="406" mass="45684">MGAQQKKLLYLVHRIPYPPNKGDKIRSFNILKYLSQHFQVYLGTFIDDDHDWRYLKDLETYCQDFYAAPLKPLQAKLRSLPALLSGSPMTIPYYNDAGLRAWIGTQKDQHDFDAVLVFSSAMAQYVMGHKWAHQHRVIDFVDVDSDKWLQYAATKSWPMNWVYRREANTLLTYDKRVADEFEASLFVSAKEAELFAAMPGVDEAKVGHADNGVDIEYFNPDADYPNPYGEAEQVIVFTGAMDYWANADAVAWFAREVLPEIRQQHPAAQFYIVGSRPSRQVQELASLPGVKVTGSVKEILPYLAHARLVVAPMRIARGVQNKVLEAMAMAKAVVVTPQGFDGITAEANNEVMVAESTQAFAAAVTDLLDQPDKAAQLGQVARRHIEHAYSWDNSLQVLLPKLEGSK</sequence>
<dbReference type="GO" id="GO:0016757">
    <property type="term" value="F:glycosyltransferase activity"/>
    <property type="evidence" value="ECO:0007669"/>
    <property type="project" value="TreeGrafter"/>
</dbReference>
<name>A0A832J9W0_9GAMM</name>
<dbReference type="AlphaFoldDB" id="A0A832J9W0"/>
<protein>
    <submittedName>
        <fullName evidence="1">TIGR03087 family PEP-CTERM/XrtA system glycosyltransferase</fullName>
    </submittedName>
</protein>
<dbReference type="SUPFAM" id="SSF53756">
    <property type="entry name" value="UDP-Glycosyltransferase/glycogen phosphorylase"/>
    <property type="match status" value="1"/>
</dbReference>
<dbReference type="PANTHER" id="PTHR12526:SF600">
    <property type="entry name" value="GLYCOSYL TRANSFERASE GROUP 1"/>
    <property type="match status" value="1"/>
</dbReference>
<gene>
    <name evidence="1" type="ORF">ENJ65_05820</name>
</gene>
<dbReference type="EMBL" id="DRNF01000368">
    <property type="protein sequence ID" value="HHJ81132.1"/>
    <property type="molecule type" value="Genomic_DNA"/>
</dbReference>